<dbReference type="AlphaFoldDB" id="A0A6A6CFG8"/>
<evidence type="ECO:0000256" key="3">
    <source>
        <dbReference type="ARBA" id="ARBA00023002"/>
    </source>
</evidence>
<dbReference type="PROSITE" id="PS00061">
    <property type="entry name" value="ADH_SHORT"/>
    <property type="match status" value="1"/>
</dbReference>
<dbReference type="PRINTS" id="PR00081">
    <property type="entry name" value="GDHRDH"/>
</dbReference>
<dbReference type="Gene3D" id="3.40.50.720">
    <property type="entry name" value="NAD(P)-binding Rossmann-like Domain"/>
    <property type="match status" value="1"/>
</dbReference>
<keyword evidence="3" id="KW-0560">Oxidoreductase</keyword>
<dbReference type="SUPFAM" id="SSF51735">
    <property type="entry name" value="NAD(P)-binding Rossmann-fold domains"/>
    <property type="match status" value="1"/>
</dbReference>
<comment type="similarity">
    <text evidence="1 4">Belongs to the short-chain dehydrogenases/reductases (SDR) family.</text>
</comment>
<evidence type="ECO:0000256" key="2">
    <source>
        <dbReference type="ARBA" id="ARBA00022857"/>
    </source>
</evidence>
<protein>
    <submittedName>
        <fullName evidence="5">Uncharacterized protein</fullName>
    </submittedName>
</protein>
<dbReference type="EMBL" id="ML993598">
    <property type="protein sequence ID" value="KAF2165954.1"/>
    <property type="molecule type" value="Genomic_DNA"/>
</dbReference>
<dbReference type="GO" id="GO:0019433">
    <property type="term" value="P:triglyceride catabolic process"/>
    <property type="evidence" value="ECO:0007669"/>
    <property type="project" value="TreeGrafter"/>
</dbReference>
<dbReference type="PANTHER" id="PTHR44169">
    <property type="entry name" value="NADPH-DEPENDENT 1-ACYLDIHYDROXYACETONE PHOSPHATE REDUCTASE"/>
    <property type="match status" value="1"/>
</dbReference>
<dbReference type="GeneID" id="54566242"/>
<evidence type="ECO:0000313" key="6">
    <source>
        <dbReference type="Proteomes" id="UP000799537"/>
    </source>
</evidence>
<dbReference type="RefSeq" id="XP_033666843.1">
    <property type="nucleotide sequence ID" value="XM_033812970.1"/>
</dbReference>
<reference evidence="5" key="1">
    <citation type="journal article" date="2020" name="Stud. Mycol.">
        <title>101 Dothideomycetes genomes: a test case for predicting lifestyles and emergence of pathogens.</title>
        <authorList>
            <person name="Haridas S."/>
            <person name="Albert R."/>
            <person name="Binder M."/>
            <person name="Bloem J."/>
            <person name="Labutti K."/>
            <person name="Salamov A."/>
            <person name="Andreopoulos B."/>
            <person name="Baker S."/>
            <person name="Barry K."/>
            <person name="Bills G."/>
            <person name="Bluhm B."/>
            <person name="Cannon C."/>
            <person name="Castanera R."/>
            <person name="Culley D."/>
            <person name="Daum C."/>
            <person name="Ezra D."/>
            <person name="Gonzalez J."/>
            <person name="Henrissat B."/>
            <person name="Kuo A."/>
            <person name="Liang C."/>
            <person name="Lipzen A."/>
            <person name="Lutzoni F."/>
            <person name="Magnuson J."/>
            <person name="Mondo S."/>
            <person name="Nolan M."/>
            <person name="Ohm R."/>
            <person name="Pangilinan J."/>
            <person name="Park H.-J."/>
            <person name="Ramirez L."/>
            <person name="Alfaro M."/>
            <person name="Sun H."/>
            <person name="Tritt A."/>
            <person name="Yoshinaga Y."/>
            <person name="Zwiers L.-H."/>
            <person name="Turgeon B."/>
            <person name="Goodwin S."/>
            <person name="Spatafora J."/>
            <person name="Crous P."/>
            <person name="Grigoriev I."/>
        </authorList>
    </citation>
    <scope>NUCLEOTIDE SEQUENCE</scope>
    <source>
        <strain evidence="5">ATCC 36951</strain>
    </source>
</reference>
<sequence length="292" mass="31418">MARTVLITGCFDGGIGAALAVAYHKNKEYRVLATTRNTAKMTSLAALGITTLQLDVLSDASVAECASEVSKLTGGSLDILINNAGGGYSMPLLDAPLDEISKQFDLNALSILRMTRGFMHLLRRSQSPHGALVANNTSLVSTLPVPLQGAYSASKAAAASITECLRLELQMFGIQVIDLKTASVKTAFLDNVPNVRLPSDSHYAKQRDVVEKRLREGPEAQPITATAWAEQIVRDLSCSRPSPVIYRGGSARLGRLLASLPIGLRFKDSTIKEFSGLKEVEEAFKNRGEKDD</sequence>
<gene>
    <name evidence="5" type="ORF">M409DRAFT_55316</name>
</gene>
<dbReference type="GO" id="GO:0005811">
    <property type="term" value="C:lipid droplet"/>
    <property type="evidence" value="ECO:0007669"/>
    <property type="project" value="TreeGrafter"/>
</dbReference>
<organism evidence="5 6">
    <name type="scientific">Zasmidium cellare ATCC 36951</name>
    <dbReference type="NCBI Taxonomy" id="1080233"/>
    <lineage>
        <taxon>Eukaryota</taxon>
        <taxon>Fungi</taxon>
        <taxon>Dikarya</taxon>
        <taxon>Ascomycota</taxon>
        <taxon>Pezizomycotina</taxon>
        <taxon>Dothideomycetes</taxon>
        <taxon>Dothideomycetidae</taxon>
        <taxon>Mycosphaerellales</taxon>
        <taxon>Mycosphaerellaceae</taxon>
        <taxon>Zasmidium</taxon>
    </lineage>
</organism>
<proteinExistence type="inferred from homology"/>
<dbReference type="InterPro" id="IPR002347">
    <property type="entry name" value="SDR_fam"/>
</dbReference>
<accession>A0A6A6CFG8</accession>
<dbReference type="GO" id="GO:0000140">
    <property type="term" value="F:acylglycerone-phosphate reductase (NADP+) activity"/>
    <property type="evidence" value="ECO:0007669"/>
    <property type="project" value="TreeGrafter"/>
</dbReference>
<evidence type="ECO:0000256" key="1">
    <source>
        <dbReference type="ARBA" id="ARBA00006484"/>
    </source>
</evidence>
<dbReference type="InterPro" id="IPR036291">
    <property type="entry name" value="NAD(P)-bd_dom_sf"/>
</dbReference>
<dbReference type="GO" id="GO:0005783">
    <property type="term" value="C:endoplasmic reticulum"/>
    <property type="evidence" value="ECO:0007669"/>
    <property type="project" value="TreeGrafter"/>
</dbReference>
<evidence type="ECO:0000256" key="4">
    <source>
        <dbReference type="RuleBase" id="RU000363"/>
    </source>
</evidence>
<name>A0A6A6CFG8_ZASCE</name>
<dbReference type="PANTHER" id="PTHR44169:SF6">
    <property type="entry name" value="NADPH-DEPENDENT 1-ACYLDIHYDROXYACETONE PHOSPHATE REDUCTASE"/>
    <property type="match status" value="1"/>
</dbReference>
<keyword evidence="2" id="KW-0521">NADP</keyword>
<evidence type="ECO:0000313" key="5">
    <source>
        <dbReference type="EMBL" id="KAF2165954.1"/>
    </source>
</evidence>
<dbReference type="Pfam" id="PF00106">
    <property type="entry name" value="adh_short"/>
    <property type="match status" value="1"/>
</dbReference>
<keyword evidence="6" id="KW-1185">Reference proteome</keyword>
<dbReference type="PRINTS" id="PR00080">
    <property type="entry name" value="SDRFAMILY"/>
</dbReference>
<dbReference type="OrthoDB" id="2102561at2759"/>
<dbReference type="GO" id="GO:0004806">
    <property type="term" value="F:triacylglycerol lipase activity"/>
    <property type="evidence" value="ECO:0007669"/>
    <property type="project" value="TreeGrafter"/>
</dbReference>
<dbReference type="GO" id="GO:0006654">
    <property type="term" value="P:phosphatidic acid biosynthetic process"/>
    <property type="evidence" value="ECO:0007669"/>
    <property type="project" value="TreeGrafter"/>
</dbReference>
<dbReference type="InterPro" id="IPR020904">
    <property type="entry name" value="Sc_DH/Rdtase_CS"/>
</dbReference>
<dbReference type="Proteomes" id="UP000799537">
    <property type="component" value="Unassembled WGS sequence"/>
</dbReference>